<dbReference type="InterPro" id="IPR030678">
    <property type="entry name" value="Peptide/Ni-bd"/>
</dbReference>
<feature type="domain" description="Solute-binding protein family 5" evidence="4">
    <location>
        <begin position="72"/>
        <end position="446"/>
    </location>
</feature>
<gene>
    <name evidence="5" type="ORF">ABDJ85_11585</name>
</gene>
<keyword evidence="6" id="KW-1185">Reference proteome</keyword>
<evidence type="ECO:0000256" key="1">
    <source>
        <dbReference type="ARBA" id="ARBA00005695"/>
    </source>
</evidence>
<evidence type="ECO:0000256" key="3">
    <source>
        <dbReference type="SAM" id="SignalP"/>
    </source>
</evidence>
<dbReference type="EMBL" id="JBDPZD010000003">
    <property type="protein sequence ID" value="MEO3692113.1"/>
    <property type="molecule type" value="Genomic_DNA"/>
</dbReference>
<dbReference type="InterPro" id="IPR039424">
    <property type="entry name" value="SBP_5"/>
</dbReference>
<feature type="signal peptide" evidence="3">
    <location>
        <begin position="1"/>
        <end position="25"/>
    </location>
</feature>
<dbReference type="Gene3D" id="3.10.105.10">
    <property type="entry name" value="Dipeptide-binding Protein, Domain 3"/>
    <property type="match status" value="1"/>
</dbReference>
<dbReference type="Proteomes" id="UP001495147">
    <property type="component" value="Unassembled WGS sequence"/>
</dbReference>
<feature type="chain" id="PRO_5045375034" evidence="3">
    <location>
        <begin position="26"/>
        <end position="532"/>
    </location>
</feature>
<reference evidence="5 6" key="1">
    <citation type="submission" date="2024-05" db="EMBL/GenBank/DDBJ databases">
        <title>Roseateles sp. DJS-2-20 16S ribosomal RNA gene Genome sequencing and assembly.</title>
        <authorList>
            <person name="Woo H."/>
        </authorList>
    </citation>
    <scope>NUCLEOTIDE SEQUENCE [LARGE SCALE GENOMIC DNA]</scope>
    <source>
        <strain evidence="5 6">DJS-2-20</strain>
    </source>
</reference>
<dbReference type="RefSeq" id="WP_347704939.1">
    <property type="nucleotide sequence ID" value="NZ_JBDPZD010000003.1"/>
</dbReference>
<dbReference type="Gene3D" id="3.40.190.10">
    <property type="entry name" value="Periplasmic binding protein-like II"/>
    <property type="match status" value="1"/>
</dbReference>
<organism evidence="5 6">
    <name type="scientific">Roseateles paludis</name>
    <dbReference type="NCBI Taxonomy" id="3145238"/>
    <lineage>
        <taxon>Bacteria</taxon>
        <taxon>Pseudomonadati</taxon>
        <taxon>Pseudomonadota</taxon>
        <taxon>Betaproteobacteria</taxon>
        <taxon>Burkholderiales</taxon>
        <taxon>Sphaerotilaceae</taxon>
        <taxon>Roseateles</taxon>
    </lineage>
</organism>
<comment type="caution">
    <text evidence="5">The sequence shown here is derived from an EMBL/GenBank/DDBJ whole genome shotgun (WGS) entry which is preliminary data.</text>
</comment>
<dbReference type="Pfam" id="PF00496">
    <property type="entry name" value="SBP_bac_5"/>
    <property type="match status" value="1"/>
</dbReference>
<evidence type="ECO:0000313" key="5">
    <source>
        <dbReference type="EMBL" id="MEO3692113.1"/>
    </source>
</evidence>
<evidence type="ECO:0000259" key="4">
    <source>
        <dbReference type="Pfam" id="PF00496"/>
    </source>
</evidence>
<evidence type="ECO:0000256" key="2">
    <source>
        <dbReference type="ARBA" id="ARBA00022729"/>
    </source>
</evidence>
<protein>
    <submittedName>
        <fullName evidence="5">ABC transporter substrate-binding protein</fullName>
    </submittedName>
</protein>
<sequence>MKPKFVVARLLVAAAFVALPAASWAQGPSLLRFCSTGSPKTFDPANSDSGVDHRATDQIFSQLVEYKRGTDELTPALAERWTVSPDGLQYTFDLRRSVAFQTTEDFKPTRELNADDVLFTFGRLLNRDSAFGKALPIVSPYVVSYGWEKLIAKVEKLSPTQVRFTLAQRDAAFLSALTGSFASIQSAEYGAQLLKSGKPERIAMAPVGTGPFQLKSFRVDSQLRLVKHPGWFRAAERPRVDTLVFAVTPDGNVRAQRLKRDECDIADPVAPADLAELRKDPAIKVSTSPGMNIGYLAFNTKHPVLGKVEVRQALDMAIDKATLVKTVFGDAGVLAQTLMPAANWANDPSIKGNAYNPEKARELLKKAGATGKGGLSISLWSMPVIRNYNPNSKLIAQLIQSDWAKVGVTANIVTYEWGEYLRRVDKGEHDTVLLGWNGDTEPANTAGQLGCGSASGTFWCNADYEKLLAEARAGLTREARKAAYAKALRLATQQLPWSPLAHGAISVPHRASVKGFVLSLDSSLYFDGVLPR</sequence>
<dbReference type="SUPFAM" id="SSF53850">
    <property type="entry name" value="Periplasmic binding protein-like II"/>
    <property type="match status" value="1"/>
</dbReference>
<keyword evidence="2 3" id="KW-0732">Signal</keyword>
<dbReference type="CDD" id="cd08493">
    <property type="entry name" value="PBP2_DppA_like"/>
    <property type="match status" value="1"/>
</dbReference>
<dbReference type="PANTHER" id="PTHR30290">
    <property type="entry name" value="PERIPLASMIC BINDING COMPONENT OF ABC TRANSPORTER"/>
    <property type="match status" value="1"/>
</dbReference>
<dbReference type="InterPro" id="IPR000914">
    <property type="entry name" value="SBP_5_dom"/>
</dbReference>
<name>A0ABV0G2Z5_9BURK</name>
<dbReference type="PIRSF" id="PIRSF002741">
    <property type="entry name" value="MppA"/>
    <property type="match status" value="1"/>
</dbReference>
<comment type="similarity">
    <text evidence="1">Belongs to the bacterial solute-binding protein 5 family.</text>
</comment>
<dbReference type="PANTHER" id="PTHR30290:SF38">
    <property type="entry name" value="D,D-DIPEPTIDE-BINDING PERIPLASMIC PROTEIN DDPA-RELATED"/>
    <property type="match status" value="1"/>
</dbReference>
<proteinExistence type="inferred from homology"/>
<dbReference type="Gene3D" id="3.90.76.10">
    <property type="entry name" value="Dipeptide-binding Protein, Domain 1"/>
    <property type="match status" value="1"/>
</dbReference>
<accession>A0ABV0G2Z5</accession>
<evidence type="ECO:0000313" key="6">
    <source>
        <dbReference type="Proteomes" id="UP001495147"/>
    </source>
</evidence>